<dbReference type="RefSeq" id="WP_092343295.1">
    <property type="nucleotide sequence ID" value="NZ_FLSL01000098.1"/>
</dbReference>
<dbReference type="EMBL" id="LN906597">
    <property type="protein sequence ID" value="CUT18101.1"/>
    <property type="molecule type" value="Genomic_DNA"/>
</dbReference>
<gene>
    <name evidence="8" type="ORF">Ark11_1297</name>
</gene>
<evidence type="ECO:0000313" key="9">
    <source>
        <dbReference type="Proteomes" id="UP000198651"/>
    </source>
</evidence>
<keyword evidence="9" id="KW-1185">Reference proteome</keyword>
<dbReference type="InterPro" id="IPR051791">
    <property type="entry name" value="Pra-immunoreactive"/>
</dbReference>
<dbReference type="PANTHER" id="PTHR36115:SF10">
    <property type="entry name" value="RDD DOMAIN-CONTAINING PROTEIN"/>
    <property type="match status" value="1"/>
</dbReference>
<dbReference type="Proteomes" id="UP000198651">
    <property type="component" value="Chromosome I"/>
</dbReference>
<feature type="transmembrane region" description="Helical" evidence="6">
    <location>
        <begin position="66"/>
        <end position="85"/>
    </location>
</feature>
<evidence type="ECO:0000259" key="7">
    <source>
        <dbReference type="Pfam" id="PF06271"/>
    </source>
</evidence>
<evidence type="ECO:0000313" key="8">
    <source>
        <dbReference type="EMBL" id="CUT18101.1"/>
    </source>
</evidence>
<keyword evidence="5 6" id="KW-0472">Membrane</keyword>
<reference evidence="9" key="1">
    <citation type="submission" date="2015-11" db="EMBL/GenBank/DDBJ databases">
        <authorList>
            <person name="Seth-Smith H.M.B."/>
        </authorList>
    </citation>
    <scope>NUCLEOTIDE SEQUENCE [LARGE SCALE GENOMIC DNA]</scope>
    <source>
        <strain evidence="9">2013Ark11</strain>
    </source>
</reference>
<evidence type="ECO:0000256" key="5">
    <source>
        <dbReference type="ARBA" id="ARBA00023136"/>
    </source>
</evidence>
<protein>
    <submittedName>
        <fullName evidence="8">Putative RDD family transmembrane protein</fullName>
    </submittedName>
</protein>
<keyword evidence="3 6" id="KW-0812">Transmembrane</keyword>
<evidence type="ECO:0000256" key="6">
    <source>
        <dbReference type="SAM" id="Phobius"/>
    </source>
</evidence>
<evidence type="ECO:0000256" key="1">
    <source>
        <dbReference type="ARBA" id="ARBA00004651"/>
    </source>
</evidence>
<proteinExistence type="predicted"/>
<dbReference type="PANTHER" id="PTHR36115">
    <property type="entry name" value="PROLINE-RICH ANTIGEN HOMOLOG-RELATED"/>
    <property type="match status" value="1"/>
</dbReference>
<feature type="transmembrane region" description="Helical" evidence="6">
    <location>
        <begin position="113"/>
        <end position="133"/>
    </location>
</feature>
<feature type="transmembrane region" description="Helical" evidence="6">
    <location>
        <begin position="21"/>
        <end position="46"/>
    </location>
</feature>
<dbReference type="AlphaFoldDB" id="A0A0S4M2V0"/>
<dbReference type="Pfam" id="PF06271">
    <property type="entry name" value="RDD"/>
    <property type="match status" value="1"/>
</dbReference>
<keyword evidence="2" id="KW-1003">Cell membrane</keyword>
<comment type="subcellular location">
    <subcellularLocation>
        <location evidence="1">Cell membrane</location>
        <topology evidence="1">Multi-pass membrane protein</topology>
    </subcellularLocation>
</comment>
<feature type="domain" description="RDD" evidence="7">
    <location>
        <begin position="12"/>
        <end position="146"/>
    </location>
</feature>
<dbReference type="STRING" id="1561003.Ark11_1297"/>
<evidence type="ECO:0000256" key="3">
    <source>
        <dbReference type="ARBA" id="ARBA00022692"/>
    </source>
</evidence>
<evidence type="ECO:0000256" key="2">
    <source>
        <dbReference type="ARBA" id="ARBA00022475"/>
    </source>
</evidence>
<sequence>MMHPVAGDQFLASTGRRFLSILYEMVFLFSILLFLAVFVTIFEYFVGFIPSRQHSVIVSLTGWHSFLAQLFFLITTGFYYTYCWYMSGQTLAMKSWRIKLVCRDGHKLTKSRLWARYFLVFALFPINFFWVFFDKDRQFLHDRWCKTMLILV</sequence>
<name>A0A0S4M2V0_9BURK</name>
<dbReference type="InterPro" id="IPR010432">
    <property type="entry name" value="RDD"/>
</dbReference>
<evidence type="ECO:0000256" key="4">
    <source>
        <dbReference type="ARBA" id="ARBA00022989"/>
    </source>
</evidence>
<dbReference type="OrthoDB" id="5298807at2"/>
<accession>A0A0S4M2V0</accession>
<keyword evidence="4 6" id="KW-1133">Transmembrane helix</keyword>
<organism evidence="8 9">
    <name type="scientific">Candidatus Ichthyocystis hellenicum</name>
    <dbReference type="NCBI Taxonomy" id="1561003"/>
    <lineage>
        <taxon>Bacteria</taxon>
        <taxon>Pseudomonadati</taxon>
        <taxon>Pseudomonadota</taxon>
        <taxon>Betaproteobacteria</taxon>
        <taxon>Burkholderiales</taxon>
        <taxon>Candidatus Ichthyocystis</taxon>
    </lineage>
</organism>
<dbReference type="GO" id="GO:0005886">
    <property type="term" value="C:plasma membrane"/>
    <property type="evidence" value="ECO:0007669"/>
    <property type="project" value="UniProtKB-SubCell"/>
</dbReference>